<feature type="transmembrane region" description="Helical" evidence="3">
    <location>
        <begin position="42"/>
        <end position="63"/>
    </location>
</feature>
<keyword evidence="3" id="KW-1133">Transmembrane helix</keyword>
<feature type="transmembrane region" description="Helical" evidence="3">
    <location>
        <begin position="123"/>
        <end position="141"/>
    </location>
</feature>
<dbReference type="AlphaFoldDB" id="A0A382T3V0"/>
<sequence>LIVLFIVGLGFSLQQTAANPFVISLGDPATGPNRLNLAGGINSFGTTIGPLLIAFIIFGSAPLSGAELNELIKTGGIQLSTIQLLYLGVAGMFLAVAIFFYVSKNLPDARTQDSFEPAAKAKNILILLTVIMIVCFGLIFYSYTEGFDLISGEELENSRLILSLISLIAVFVLIYYAYNKAKANPDGWGALQYPQLGLGMLGIFTYVGVEVTIQSNLGELLKNVSDAVNNLNPLGLEVMSDSQIAKYISLYWGGLMIGRWTGSITVFNPPENMKKILLCIVPFLAFGVIIAVNQISGNPVAFNEI</sequence>
<keyword evidence="3" id="KW-0472">Membrane</keyword>
<evidence type="ECO:0000256" key="1">
    <source>
        <dbReference type="ARBA" id="ARBA00004429"/>
    </source>
</evidence>
<name>A0A382T3V0_9ZZZZ</name>
<feature type="transmembrane region" description="Helical" evidence="3">
    <location>
        <begin position="161"/>
        <end position="178"/>
    </location>
</feature>
<dbReference type="PANTHER" id="PTHR43702">
    <property type="entry name" value="L-FUCOSE-PROTON SYMPORTER"/>
    <property type="match status" value="1"/>
</dbReference>
<feature type="non-terminal residue" evidence="4">
    <location>
        <position position="305"/>
    </location>
</feature>
<dbReference type="EMBL" id="UINC01133178">
    <property type="protein sequence ID" value="SVD15961.1"/>
    <property type="molecule type" value="Genomic_DNA"/>
</dbReference>
<dbReference type="GO" id="GO:0005886">
    <property type="term" value="C:plasma membrane"/>
    <property type="evidence" value="ECO:0007669"/>
    <property type="project" value="UniProtKB-SubCell"/>
</dbReference>
<keyword evidence="2" id="KW-1003">Cell membrane</keyword>
<evidence type="ECO:0000256" key="2">
    <source>
        <dbReference type="ARBA" id="ARBA00022475"/>
    </source>
</evidence>
<accession>A0A382T3V0</accession>
<dbReference type="InterPro" id="IPR036259">
    <property type="entry name" value="MFS_trans_sf"/>
</dbReference>
<comment type="subcellular location">
    <subcellularLocation>
        <location evidence="1">Cell inner membrane</location>
        <topology evidence="1">Multi-pass membrane protein</topology>
    </subcellularLocation>
</comment>
<dbReference type="InterPro" id="IPR050375">
    <property type="entry name" value="MFS_TsgA-like"/>
</dbReference>
<reference evidence="4" key="1">
    <citation type="submission" date="2018-05" db="EMBL/GenBank/DDBJ databases">
        <authorList>
            <person name="Lanie J.A."/>
            <person name="Ng W.-L."/>
            <person name="Kazmierczak K.M."/>
            <person name="Andrzejewski T.M."/>
            <person name="Davidsen T.M."/>
            <person name="Wayne K.J."/>
            <person name="Tettelin H."/>
            <person name="Glass J.I."/>
            <person name="Rusch D."/>
            <person name="Podicherti R."/>
            <person name="Tsui H.-C.T."/>
            <person name="Winkler M.E."/>
        </authorList>
    </citation>
    <scope>NUCLEOTIDE SEQUENCE</scope>
</reference>
<evidence type="ECO:0008006" key="5">
    <source>
        <dbReference type="Google" id="ProtNLM"/>
    </source>
</evidence>
<feature type="non-terminal residue" evidence="4">
    <location>
        <position position="1"/>
    </location>
</feature>
<feature type="transmembrane region" description="Helical" evidence="3">
    <location>
        <begin position="84"/>
        <end position="103"/>
    </location>
</feature>
<evidence type="ECO:0000313" key="4">
    <source>
        <dbReference type="EMBL" id="SVD15961.1"/>
    </source>
</evidence>
<organism evidence="4">
    <name type="scientific">marine metagenome</name>
    <dbReference type="NCBI Taxonomy" id="408172"/>
    <lineage>
        <taxon>unclassified sequences</taxon>
        <taxon>metagenomes</taxon>
        <taxon>ecological metagenomes</taxon>
    </lineage>
</organism>
<gene>
    <name evidence="4" type="ORF">METZ01_LOCUS368815</name>
</gene>
<keyword evidence="3" id="KW-0812">Transmembrane</keyword>
<feature type="transmembrane region" description="Helical" evidence="3">
    <location>
        <begin position="276"/>
        <end position="295"/>
    </location>
</feature>
<dbReference type="PANTHER" id="PTHR43702:SF3">
    <property type="entry name" value="PROTEIN TSGA"/>
    <property type="match status" value="1"/>
</dbReference>
<dbReference type="Gene3D" id="1.20.1250.20">
    <property type="entry name" value="MFS general substrate transporter like domains"/>
    <property type="match status" value="2"/>
</dbReference>
<protein>
    <recommendedName>
        <fullName evidence="5">MFS transporter</fullName>
    </recommendedName>
</protein>
<dbReference type="SUPFAM" id="SSF103473">
    <property type="entry name" value="MFS general substrate transporter"/>
    <property type="match status" value="1"/>
</dbReference>
<feature type="transmembrane region" description="Helical" evidence="3">
    <location>
        <begin position="190"/>
        <end position="209"/>
    </location>
</feature>
<evidence type="ECO:0000256" key="3">
    <source>
        <dbReference type="SAM" id="Phobius"/>
    </source>
</evidence>
<proteinExistence type="predicted"/>